<reference evidence="1 2" key="1">
    <citation type="journal article" date="2023" name="Plants (Basel)">
        <title>Bridging the Gap: Combining Genomics and Transcriptomics Approaches to Understand Stylosanthes scabra, an Orphan Legume from the Brazilian Caatinga.</title>
        <authorList>
            <person name="Ferreira-Neto J.R.C."/>
            <person name="da Silva M.D."/>
            <person name="Binneck E."/>
            <person name="de Melo N.F."/>
            <person name="da Silva R.H."/>
            <person name="de Melo A.L.T.M."/>
            <person name="Pandolfi V."/>
            <person name="Bustamante F.O."/>
            <person name="Brasileiro-Vidal A.C."/>
            <person name="Benko-Iseppon A.M."/>
        </authorList>
    </citation>
    <scope>NUCLEOTIDE SEQUENCE [LARGE SCALE GENOMIC DNA]</scope>
    <source>
        <tissue evidence="1">Leaves</tissue>
    </source>
</reference>
<organism evidence="1 2">
    <name type="scientific">Stylosanthes scabra</name>
    <dbReference type="NCBI Taxonomy" id="79078"/>
    <lineage>
        <taxon>Eukaryota</taxon>
        <taxon>Viridiplantae</taxon>
        <taxon>Streptophyta</taxon>
        <taxon>Embryophyta</taxon>
        <taxon>Tracheophyta</taxon>
        <taxon>Spermatophyta</taxon>
        <taxon>Magnoliopsida</taxon>
        <taxon>eudicotyledons</taxon>
        <taxon>Gunneridae</taxon>
        <taxon>Pentapetalae</taxon>
        <taxon>rosids</taxon>
        <taxon>fabids</taxon>
        <taxon>Fabales</taxon>
        <taxon>Fabaceae</taxon>
        <taxon>Papilionoideae</taxon>
        <taxon>50 kb inversion clade</taxon>
        <taxon>dalbergioids sensu lato</taxon>
        <taxon>Dalbergieae</taxon>
        <taxon>Pterocarpus clade</taxon>
        <taxon>Stylosanthes</taxon>
    </lineage>
</organism>
<keyword evidence="2" id="KW-1185">Reference proteome</keyword>
<evidence type="ECO:0000313" key="2">
    <source>
        <dbReference type="Proteomes" id="UP001341840"/>
    </source>
</evidence>
<name>A0ABU6TUR1_9FABA</name>
<comment type="caution">
    <text evidence="1">The sequence shown here is derived from an EMBL/GenBank/DDBJ whole genome shotgun (WGS) entry which is preliminary data.</text>
</comment>
<gene>
    <name evidence="1" type="ORF">PIB30_093662</name>
</gene>
<proteinExistence type="predicted"/>
<dbReference type="Proteomes" id="UP001341840">
    <property type="component" value="Unassembled WGS sequence"/>
</dbReference>
<dbReference type="EMBL" id="JASCZI010092637">
    <property type="protein sequence ID" value="MED6152611.1"/>
    <property type="molecule type" value="Genomic_DNA"/>
</dbReference>
<sequence>MVINVFKAMQYLGEEDAENFMRIDAIDMLIKEDATLQEKPTVELKLPPSTPKYAFLGKKESLLVIISSSLNTKEEEELLMVHREHKTALRKKCQANDRKRAFGLVTYKMEFLNTKVEWS</sequence>
<evidence type="ECO:0000313" key="1">
    <source>
        <dbReference type="EMBL" id="MED6152611.1"/>
    </source>
</evidence>
<protein>
    <submittedName>
        <fullName evidence="1">Uncharacterized protein</fullName>
    </submittedName>
</protein>
<accession>A0ABU6TUR1</accession>